<keyword evidence="3 7" id="KW-0479">Metal-binding</keyword>
<protein>
    <recommendedName>
        <fullName evidence="7">20S-pre-rRNA D-site endonuclease NOB1</fullName>
    </recommendedName>
</protein>
<feature type="binding site" evidence="8">
    <location>
        <position position="319"/>
    </location>
    <ligand>
        <name>Zn(2+)</name>
        <dbReference type="ChEBI" id="CHEBI:29105"/>
    </ligand>
</feature>
<evidence type="ECO:0000256" key="3">
    <source>
        <dbReference type="ARBA" id="ARBA00022723"/>
    </source>
</evidence>
<feature type="binding site" evidence="8">
    <location>
        <position position="331"/>
    </location>
    <ligand>
        <name>Zn(2+)</name>
        <dbReference type="ChEBI" id="CHEBI:29105"/>
    </ligand>
</feature>
<keyword evidence="5 7" id="KW-0862">Zinc</keyword>
<proteinExistence type="inferred from homology"/>
<evidence type="ECO:0000313" key="12">
    <source>
        <dbReference type="EMBL" id="POR39771.1"/>
    </source>
</evidence>
<feature type="compositionally biased region" description="Polar residues" evidence="9">
    <location>
        <begin position="209"/>
        <end position="218"/>
    </location>
</feature>
<dbReference type="InterPro" id="IPR039907">
    <property type="entry name" value="NOB1"/>
</dbReference>
<dbReference type="GO" id="GO:0005737">
    <property type="term" value="C:cytoplasm"/>
    <property type="evidence" value="ECO:0007669"/>
    <property type="project" value="UniProtKB-ARBA"/>
</dbReference>
<evidence type="ECO:0000313" key="13">
    <source>
        <dbReference type="Proteomes" id="UP000237481"/>
    </source>
</evidence>
<dbReference type="EMBL" id="PKSG01000003">
    <property type="protein sequence ID" value="POR39771.1"/>
    <property type="molecule type" value="Genomic_DNA"/>
</dbReference>
<evidence type="ECO:0000256" key="7">
    <source>
        <dbReference type="PIRNR" id="PIRNR037125"/>
    </source>
</evidence>
<feature type="domain" description="Nin one binding (NOB1) Zn-ribbon-like" evidence="10">
    <location>
        <begin position="306"/>
        <end position="377"/>
    </location>
</feature>
<name>A0A2S4LBG9_9HYPO</name>
<comment type="subcellular location">
    <subcellularLocation>
        <location evidence="7">Nucleus</location>
        <location evidence="7">Nucleolus</location>
    </subcellularLocation>
</comment>
<evidence type="ECO:0000256" key="9">
    <source>
        <dbReference type="SAM" id="MobiDB-lite"/>
    </source>
</evidence>
<keyword evidence="2" id="KW-0540">Nuclease</keyword>
<dbReference type="PIRSF" id="PIRSF037125">
    <property type="entry name" value="D-site_20S_pre-rRNA_nuclease"/>
    <property type="match status" value="1"/>
</dbReference>
<feature type="compositionally biased region" description="Polar residues" evidence="9">
    <location>
        <begin position="167"/>
        <end position="180"/>
    </location>
</feature>
<dbReference type="PANTHER" id="PTHR12814">
    <property type="entry name" value="RNA-BINDING PROTEIN NOB1"/>
    <property type="match status" value="1"/>
</dbReference>
<dbReference type="Gene3D" id="3.40.50.1010">
    <property type="entry name" value="5'-nuclease"/>
    <property type="match status" value="1"/>
</dbReference>
<evidence type="ECO:0000256" key="1">
    <source>
        <dbReference type="ARBA" id="ARBA00005858"/>
    </source>
</evidence>
<feature type="domain" description="Ribonuclease PIN" evidence="11">
    <location>
        <begin position="24"/>
        <end position="115"/>
    </location>
</feature>
<dbReference type="Pfam" id="PF08772">
    <property type="entry name" value="Zn_ribbon_NOB1"/>
    <property type="match status" value="1"/>
</dbReference>
<feature type="region of interest" description="Disordered" evidence="9">
    <location>
        <begin position="121"/>
        <end position="180"/>
    </location>
</feature>
<comment type="similarity">
    <text evidence="1 7">Belongs to the NOB1 family.</text>
</comment>
<dbReference type="GO" id="GO:0030688">
    <property type="term" value="C:preribosome, small subunit precursor"/>
    <property type="evidence" value="ECO:0007669"/>
    <property type="project" value="TreeGrafter"/>
</dbReference>
<dbReference type="SUPFAM" id="SSF144206">
    <property type="entry name" value="NOB1 zinc finger-like"/>
    <property type="match status" value="1"/>
</dbReference>
<dbReference type="OrthoDB" id="446759at2759"/>
<dbReference type="Gene3D" id="6.20.210.10">
    <property type="entry name" value="Nin one binding (NOB1), Zn-ribbon-like"/>
    <property type="match status" value="1"/>
</dbReference>
<dbReference type="FunFam" id="3.40.50.1010:FF:000020">
    <property type="entry name" value="20S-pre-rRNA D-site endonuclease NOB1"/>
    <property type="match status" value="1"/>
</dbReference>
<dbReference type="GO" id="GO:0046872">
    <property type="term" value="F:metal ion binding"/>
    <property type="evidence" value="ECO:0007669"/>
    <property type="project" value="UniProtKB-UniRule"/>
</dbReference>
<feature type="compositionally biased region" description="Acidic residues" evidence="9">
    <location>
        <begin position="238"/>
        <end position="248"/>
    </location>
</feature>
<feature type="region of interest" description="Disordered" evidence="9">
    <location>
        <begin position="410"/>
        <end position="457"/>
    </location>
</feature>
<keyword evidence="13" id="KW-1185">Reference proteome</keyword>
<feature type="region of interest" description="Disordered" evidence="9">
    <location>
        <begin position="200"/>
        <end position="267"/>
    </location>
</feature>
<dbReference type="CDD" id="cd09876">
    <property type="entry name" value="PIN_Nob1-like"/>
    <property type="match status" value="1"/>
</dbReference>
<gene>
    <name evidence="12" type="ORF">TPAR_00046</name>
</gene>
<sequence>MATPPTEPSSGAPALSTPKPIHSLVLDTGPLIKNDPPASVLVARAEKLYTLPCIIPEIRDAATRARVETTLLPFVTIRSPRPESVKFIQAFARRTGDLEVLSRPDLEVLALGYELECERNGGDWRLRNTPGQKGLNGRPNQAGELAPSQTKTTDAGTNEHQEEDAQEQPSSGVSDDSELVNQTQAEQPLDSSLQNLDLNTEEDPEEAQTDTPSIQQSAEAVVEAHGETAAEKATAQGELEDDSDDEDGWITPSNVKKHQAKDGGTAIPAQPAQKTLQAAILTSDYAMENVALRMNLNLVTPSLARITHLKNWVLRCHGCFQVTKDMGKQFCPSCGQPTLTRTSCTTDEHGNFRVHLKRNYQWNNRGNVYSVPKPVHGSANGRLPKNAGGGKGGWGRDLILAEDQKEYLRASDEQRRARKKDLMDEDRLPGILTGDRGNAGGRIRVGAGRAVNSKRKH</sequence>
<keyword evidence="4" id="KW-0378">Hydrolase</keyword>
<dbReference type="InterPro" id="IPR017117">
    <property type="entry name" value="Nob1_euk"/>
</dbReference>
<dbReference type="Pfam" id="PF17146">
    <property type="entry name" value="PIN_6"/>
    <property type="match status" value="1"/>
</dbReference>
<dbReference type="GO" id="GO:0005730">
    <property type="term" value="C:nucleolus"/>
    <property type="evidence" value="ECO:0007669"/>
    <property type="project" value="UniProtKB-SubCell"/>
</dbReference>
<feature type="compositionally biased region" description="Low complexity" evidence="9">
    <location>
        <begin position="441"/>
        <end position="451"/>
    </location>
</feature>
<feature type="compositionally biased region" description="Polar residues" evidence="9">
    <location>
        <begin position="147"/>
        <end position="158"/>
    </location>
</feature>
<comment type="caution">
    <text evidence="12">The sequence shown here is derived from an EMBL/GenBank/DDBJ whole genome shotgun (WGS) entry which is preliminary data.</text>
</comment>
<feature type="compositionally biased region" description="Basic and acidic residues" evidence="9">
    <location>
        <begin position="410"/>
        <end position="428"/>
    </location>
</feature>
<evidence type="ECO:0000256" key="4">
    <source>
        <dbReference type="ARBA" id="ARBA00022801"/>
    </source>
</evidence>
<dbReference type="STRING" id="94208.A0A2S4LBG9"/>
<dbReference type="GO" id="GO:0004521">
    <property type="term" value="F:RNA endonuclease activity"/>
    <property type="evidence" value="ECO:0007669"/>
    <property type="project" value="UniProtKB-UniRule"/>
</dbReference>
<accession>A0A2S4LBG9</accession>
<reference evidence="12 13" key="1">
    <citation type="submission" date="2018-01" db="EMBL/GenBank/DDBJ databases">
        <title>Harnessing the power of phylogenomics to disentangle the directionality and signatures of interkingdom host jumping in the parasitic fungal genus Tolypocladium.</title>
        <authorList>
            <person name="Quandt C.A."/>
            <person name="Patterson W."/>
            <person name="Spatafora J.W."/>
        </authorList>
    </citation>
    <scope>NUCLEOTIDE SEQUENCE [LARGE SCALE GENOMIC DNA]</scope>
    <source>
        <strain evidence="12 13">NRBC 100945</strain>
    </source>
</reference>
<evidence type="ECO:0000256" key="5">
    <source>
        <dbReference type="ARBA" id="ARBA00022833"/>
    </source>
</evidence>
<feature type="binding site" evidence="8">
    <location>
        <position position="334"/>
    </location>
    <ligand>
        <name>Zn(2+)</name>
        <dbReference type="ChEBI" id="CHEBI:29105"/>
    </ligand>
</feature>
<dbReference type="InterPro" id="IPR014881">
    <property type="entry name" value="NOB1_Zn-bd"/>
</dbReference>
<evidence type="ECO:0000256" key="8">
    <source>
        <dbReference type="PIRSR" id="PIRSR037125-1"/>
    </source>
</evidence>
<dbReference type="InterPro" id="IPR036283">
    <property type="entry name" value="NOB1_Zf-like_sf"/>
</dbReference>
<feature type="binding site" evidence="8">
    <location>
        <position position="316"/>
    </location>
    <ligand>
        <name>Zn(2+)</name>
        <dbReference type="ChEBI" id="CHEBI:29105"/>
    </ligand>
</feature>
<keyword evidence="12" id="KW-0255">Endonuclease</keyword>
<dbReference type="GO" id="GO:0030490">
    <property type="term" value="P:maturation of SSU-rRNA"/>
    <property type="evidence" value="ECO:0007669"/>
    <property type="project" value="TreeGrafter"/>
</dbReference>
<dbReference type="Proteomes" id="UP000237481">
    <property type="component" value="Unassembled WGS sequence"/>
</dbReference>
<dbReference type="AlphaFoldDB" id="A0A2S4LBG9"/>
<dbReference type="GO" id="GO:0016787">
    <property type="term" value="F:hydrolase activity"/>
    <property type="evidence" value="ECO:0007669"/>
    <property type="project" value="UniProtKB-KW"/>
</dbReference>
<organism evidence="12 13">
    <name type="scientific">Tolypocladium paradoxum</name>
    <dbReference type="NCBI Taxonomy" id="94208"/>
    <lineage>
        <taxon>Eukaryota</taxon>
        <taxon>Fungi</taxon>
        <taxon>Dikarya</taxon>
        <taxon>Ascomycota</taxon>
        <taxon>Pezizomycotina</taxon>
        <taxon>Sordariomycetes</taxon>
        <taxon>Hypocreomycetidae</taxon>
        <taxon>Hypocreales</taxon>
        <taxon>Ophiocordycipitaceae</taxon>
        <taxon>Tolypocladium</taxon>
    </lineage>
</organism>
<comment type="function">
    <text evidence="7">Required for the synthesis of 40S ribosome subunits. Has a role in processing 20S pre-rRNA into the mature 18S rRNA, where it is required for cleavage at the 3' end of the mature 18S rRNA (D-site). Accompanies the 20S pre-rRNA from the nucleus to the cytoplasm.</text>
</comment>
<evidence type="ECO:0000256" key="2">
    <source>
        <dbReference type="ARBA" id="ARBA00022722"/>
    </source>
</evidence>
<dbReference type="InterPro" id="IPR033411">
    <property type="entry name" value="Ribonuclease_PIN"/>
</dbReference>
<evidence type="ECO:0000259" key="10">
    <source>
        <dbReference type="Pfam" id="PF08772"/>
    </source>
</evidence>
<dbReference type="PANTHER" id="PTHR12814:SF2">
    <property type="entry name" value="RNA-BINDING PROTEIN NOB1"/>
    <property type="match status" value="1"/>
</dbReference>
<evidence type="ECO:0000259" key="11">
    <source>
        <dbReference type="Pfam" id="PF17146"/>
    </source>
</evidence>
<keyword evidence="6 7" id="KW-0539">Nucleus</keyword>
<evidence type="ECO:0000256" key="6">
    <source>
        <dbReference type="ARBA" id="ARBA00023242"/>
    </source>
</evidence>